<evidence type="ECO:0000256" key="4">
    <source>
        <dbReference type="SAM" id="MobiDB-lite"/>
    </source>
</evidence>
<dbReference type="GO" id="GO:0085020">
    <property type="term" value="P:protein K6-linked ubiquitination"/>
    <property type="evidence" value="ECO:0007669"/>
    <property type="project" value="TreeGrafter"/>
</dbReference>
<feature type="region of interest" description="Disordered" evidence="4">
    <location>
        <begin position="205"/>
        <end position="226"/>
    </location>
</feature>
<evidence type="ECO:0000313" key="6">
    <source>
        <dbReference type="Proteomes" id="UP000318582"/>
    </source>
</evidence>
<feature type="repeat" description="ANK" evidence="3">
    <location>
        <begin position="48"/>
        <end position="81"/>
    </location>
</feature>
<keyword evidence="6" id="KW-1185">Reference proteome</keyword>
<proteinExistence type="predicted"/>
<keyword evidence="2 3" id="KW-0040">ANK repeat</keyword>
<sequence length="226" mass="24581">MPAVEIARVEETNIWLAAADGKVDVVEHLLKHGGPSGAPLSPNIKDDSGYTPLHAAAAYSHTPLIDLLVLSYNADINIVDDDGDTPLHVCETLEAAKRLKELGADVDMKNEEDKRPIESADDEERDEVVEYLKEFCPDYTPASREDVDLERFAHLFQDAVAAGGIELPPRGDDGDEDEDDESTRDDSATAGVTLTLDELVIGIQNGTISPNGFVNRTEPDNTNKEN</sequence>
<evidence type="ECO:0000256" key="1">
    <source>
        <dbReference type="ARBA" id="ARBA00022737"/>
    </source>
</evidence>
<dbReference type="InterPro" id="IPR036770">
    <property type="entry name" value="Ankyrin_rpt-contain_sf"/>
</dbReference>
<gene>
    <name evidence="5" type="ORF">PhCBS80983_g00034</name>
</gene>
<evidence type="ECO:0000256" key="2">
    <source>
        <dbReference type="ARBA" id="ARBA00023043"/>
    </source>
</evidence>
<dbReference type="PANTHER" id="PTHR24171:SF8">
    <property type="entry name" value="BRCA1-ASSOCIATED RING DOMAIN PROTEIN 1"/>
    <property type="match status" value="1"/>
</dbReference>
<feature type="compositionally biased region" description="Polar residues" evidence="4">
    <location>
        <begin position="205"/>
        <end position="214"/>
    </location>
</feature>
<reference evidence="5 6" key="1">
    <citation type="journal article" date="2019" name="Sci. Rep.">
        <title>Comparative genomics of chytrid fungi reveal insights into the obligate biotrophic and pathogenic lifestyle of Synchytrium endobioticum.</title>
        <authorList>
            <person name="van de Vossenberg B.T.L.H."/>
            <person name="Warris S."/>
            <person name="Nguyen H.D.T."/>
            <person name="van Gent-Pelzer M.P.E."/>
            <person name="Joly D.L."/>
            <person name="van de Geest H.C."/>
            <person name="Bonants P.J.M."/>
            <person name="Smith D.S."/>
            <person name="Levesque C.A."/>
            <person name="van der Lee T.A.J."/>
        </authorList>
    </citation>
    <scope>NUCLEOTIDE SEQUENCE [LARGE SCALE GENOMIC DNA]</scope>
    <source>
        <strain evidence="5 6">CBS 809.83</strain>
    </source>
</reference>
<dbReference type="PANTHER" id="PTHR24171">
    <property type="entry name" value="ANKYRIN REPEAT DOMAIN-CONTAINING PROTEIN 39-RELATED"/>
    <property type="match status" value="1"/>
</dbReference>
<accession>A0A507EHP1</accession>
<dbReference type="PROSITE" id="PS50088">
    <property type="entry name" value="ANK_REPEAT"/>
    <property type="match status" value="1"/>
</dbReference>
<evidence type="ECO:0000313" key="5">
    <source>
        <dbReference type="EMBL" id="TPX62915.1"/>
    </source>
</evidence>
<dbReference type="GO" id="GO:0004842">
    <property type="term" value="F:ubiquitin-protein transferase activity"/>
    <property type="evidence" value="ECO:0007669"/>
    <property type="project" value="TreeGrafter"/>
</dbReference>
<name>A0A507EHP1_9FUNG</name>
<dbReference type="Pfam" id="PF13857">
    <property type="entry name" value="Ank_5"/>
    <property type="match status" value="1"/>
</dbReference>
<dbReference type="EMBL" id="QEAQ01000001">
    <property type="protein sequence ID" value="TPX62915.1"/>
    <property type="molecule type" value="Genomic_DNA"/>
</dbReference>
<dbReference type="Proteomes" id="UP000318582">
    <property type="component" value="Unassembled WGS sequence"/>
</dbReference>
<dbReference type="PROSITE" id="PS50297">
    <property type="entry name" value="ANK_REP_REGION"/>
    <property type="match status" value="1"/>
</dbReference>
<organism evidence="5 6">
    <name type="scientific">Powellomyces hirtus</name>
    <dbReference type="NCBI Taxonomy" id="109895"/>
    <lineage>
        <taxon>Eukaryota</taxon>
        <taxon>Fungi</taxon>
        <taxon>Fungi incertae sedis</taxon>
        <taxon>Chytridiomycota</taxon>
        <taxon>Chytridiomycota incertae sedis</taxon>
        <taxon>Chytridiomycetes</taxon>
        <taxon>Spizellomycetales</taxon>
        <taxon>Powellomycetaceae</taxon>
        <taxon>Powellomyces</taxon>
    </lineage>
</organism>
<dbReference type="Gene3D" id="1.25.40.20">
    <property type="entry name" value="Ankyrin repeat-containing domain"/>
    <property type="match status" value="1"/>
</dbReference>
<dbReference type="STRING" id="109895.A0A507EHP1"/>
<dbReference type="InterPro" id="IPR002110">
    <property type="entry name" value="Ankyrin_rpt"/>
</dbReference>
<feature type="compositionally biased region" description="Acidic residues" evidence="4">
    <location>
        <begin position="173"/>
        <end position="183"/>
    </location>
</feature>
<feature type="compositionally biased region" description="Basic and acidic residues" evidence="4">
    <location>
        <begin position="217"/>
        <end position="226"/>
    </location>
</feature>
<dbReference type="AlphaFoldDB" id="A0A507EHP1"/>
<feature type="region of interest" description="Disordered" evidence="4">
    <location>
        <begin position="163"/>
        <end position="192"/>
    </location>
</feature>
<dbReference type="SUPFAM" id="SSF48403">
    <property type="entry name" value="Ankyrin repeat"/>
    <property type="match status" value="1"/>
</dbReference>
<keyword evidence="1" id="KW-0677">Repeat</keyword>
<comment type="caution">
    <text evidence="5">The sequence shown here is derived from an EMBL/GenBank/DDBJ whole genome shotgun (WGS) entry which is preliminary data.</text>
</comment>
<dbReference type="SMART" id="SM00248">
    <property type="entry name" value="ANK"/>
    <property type="match status" value="3"/>
</dbReference>
<protein>
    <submittedName>
        <fullName evidence="5">Uncharacterized protein</fullName>
    </submittedName>
</protein>
<evidence type="ECO:0000256" key="3">
    <source>
        <dbReference type="PROSITE-ProRule" id="PRU00023"/>
    </source>
</evidence>